<evidence type="ECO:0000256" key="2">
    <source>
        <dbReference type="SAM" id="MobiDB-lite"/>
    </source>
</evidence>
<dbReference type="SUPFAM" id="SSF56091">
    <property type="entry name" value="DNA ligase/mRNA capping enzyme, catalytic domain"/>
    <property type="match status" value="1"/>
</dbReference>
<dbReference type="EnsemblMetazoa" id="AALFPA23_005216.R6597">
    <property type="protein sequence ID" value="AALFPA23_005216.P6597"/>
    <property type="gene ID" value="AALFPA23_005216"/>
</dbReference>
<feature type="compositionally biased region" description="Low complexity" evidence="2">
    <location>
        <begin position="21"/>
        <end position="32"/>
    </location>
</feature>
<reference evidence="6" key="1">
    <citation type="journal article" date="2015" name="Proc. Natl. Acad. Sci. U.S.A.">
        <title>Genome sequence of the Asian Tiger mosquito, Aedes albopictus, reveals insights into its biology, genetics, and evolution.</title>
        <authorList>
            <person name="Chen X.G."/>
            <person name="Jiang X."/>
            <person name="Gu J."/>
            <person name="Xu M."/>
            <person name="Wu Y."/>
            <person name="Deng Y."/>
            <person name="Zhang C."/>
            <person name="Bonizzoni M."/>
            <person name="Dermauw W."/>
            <person name="Vontas J."/>
            <person name="Armbruster P."/>
            <person name="Huang X."/>
            <person name="Yang Y."/>
            <person name="Zhang H."/>
            <person name="He W."/>
            <person name="Peng H."/>
            <person name="Liu Y."/>
            <person name="Wu K."/>
            <person name="Chen J."/>
            <person name="Lirakis M."/>
            <person name="Topalis P."/>
            <person name="Van Leeuwen T."/>
            <person name="Hall A.B."/>
            <person name="Jiang X."/>
            <person name="Thorpe C."/>
            <person name="Mueller R.L."/>
            <person name="Sun C."/>
            <person name="Waterhouse R.M."/>
            <person name="Yan G."/>
            <person name="Tu Z.J."/>
            <person name="Fang X."/>
            <person name="James A.A."/>
        </authorList>
    </citation>
    <scope>NUCLEOTIDE SEQUENCE [LARGE SCALE GENOMIC DNA]</scope>
    <source>
        <strain evidence="6">Foshan</strain>
    </source>
</reference>
<dbReference type="RefSeq" id="XP_029712309.2">
    <property type="nucleotide sequence ID" value="XM_029856449.2"/>
</dbReference>
<evidence type="ECO:0000313" key="5">
    <source>
        <dbReference type="EnsemblMetazoa" id="AALFPA23_005216.P6597"/>
    </source>
</evidence>
<evidence type="ECO:0000313" key="6">
    <source>
        <dbReference type="Proteomes" id="UP000069940"/>
    </source>
</evidence>
<keyword evidence="6" id="KW-1185">Reference proteome</keyword>
<dbReference type="Pfam" id="PF01585">
    <property type="entry name" value="G-patch"/>
    <property type="match status" value="1"/>
</dbReference>
<comment type="catalytic activity">
    <reaction evidence="1">
        <text>a 5'-end (N(7)-methyl 5'-triphosphoguanosine)-ribonucleoside in mRNA + S-adenosyl-L-methionine = a 5'-end (N(7)-methyl 5'-triphosphoguanosine)-(2'-O-methyl-ribonucleoside) in mRNA + S-adenosyl-L-homocysteine + H(+)</text>
        <dbReference type="Rhea" id="RHEA:67020"/>
        <dbReference type="Rhea" id="RHEA-COMP:17167"/>
        <dbReference type="Rhea" id="RHEA-COMP:17168"/>
        <dbReference type="ChEBI" id="CHEBI:15378"/>
        <dbReference type="ChEBI" id="CHEBI:57856"/>
        <dbReference type="ChEBI" id="CHEBI:59789"/>
        <dbReference type="ChEBI" id="CHEBI:156461"/>
        <dbReference type="ChEBI" id="CHEBI:167609"/>
        <dbReference type="EC" id="2.1.1.57"/>
    </reaction>
</comment>
<reference evidence="5" key="2">
    <citation type="submission" date="2025-05" db="UniProtKB">
        <authorList>
            <consortium name="EnsemblMetazoa"/>
        </authorList>
    </citation>
    <scope>IDENTIFICATION</scope>
    <source>
        <strain evidence="5">Foshan</strain>
    </source>
</reference>
<proteinExistence type="predicted"/>
<feature type="region of interest" description="Disordered" evidence="2">
    <location>
        <begin position="1"/>
        <end position="89"/>
    </location>
</feature>
<name>A0ABM1Y320_AEDAL</name>
<keyword evidence="1" id="KW-0489">Methyltransferase</keyword>
<dbReference type="EnsemblMetazoa" id="AALFPA23_005216.R6596">
    <property type="protein sequence ID" value="AALFPA23_005216.P6596"/>
    <property type="gene ID" value="AALFPA23_005216"/>
</dbReference>
<dbReference type="Pfam" id="PF01728">
    <property type="entry name" value="FtsJ"/>
    <property type="match status" value="1"/>
</dbReference>
<comment type="subcellular location">
    <subcellularLocation>
        <location evidence="1">Nucleus</location>
    </subcellularLocation>
</comment>
<dbReference type="PANTHER" id="PTHR16121">
    <property type="entry name" value="CAP-SPECIFIC MRNA (NUCLEOSIDE-2'-O-)-METHYLTRANSFERASE 1-RELATED"/>
    <property type="match status" value="1"/>
</dbReference>
<organism evidence="5 6">
    <name type="scientific">Aedes albopictus</name>
    <name type="common">Asian tiger mosquito</name>
    <name type="synonym">Stegomyia albopicta</name>
    <dbReference type="NCBI Taxonomy" id="7160"/>
    <lineage>
        <taxon>Eukaryota</taxon>
        <taxon>Metazoa</taxon>
        <taxon>Ecdysozoa</taxon>
        <taxon>Arthropoda</taxon>
        <taxon>Hexapoda</taxon>
        <taxon>Insecta</taxon>
        <taxon>Pterygota</taxon>
        <taxon>Neoptera</taxon>
        <taxon>Endopterygota</taxon>
        <taxon>Diptera</taxon>
        <taxon>Nematocera</taxon>
        <taxon>Culicoidea</taxon>
        <taxon>Culicidae</taxon>
        <taxon>Culicinae</taxon>
        <taxon>Aedini</taxon>
        <taxon>Aedes</taxon>
        <taxon>Stegomyia</taxon>
    </lineage>
</organism>
<evidence type="ECO:0000259" key="3">
    <source>
        <dbReference type="PROSITE" id="PS50174"/>
    </source>
</evidence>
<feature type="domain" description="G-patch" evidence="3">
    <location>
        <begin position="93"/>
        <end position="139"/>
    </location>
</feature>
<dbReference type="PANTHER" id="PTHR16121:SF0">
    <property type="entry name" value="CAP-SPECIFIC MRNA (NUCLEOSIDE-2'-O-)-METHYLTRANSFERASE 1"/>
    <property type="match status" value="1"/>
</dbReference>
<sequence>MSSQESESESSPTRFYSGFNSGSQYDDPSKSSSSEDEGDDPSSDNDSVQQHQGKKRTSSFGTEQDPFVVKKARFGDPRPSYSADTASNSNALYSAQSRRMMDMMNYDKSKGLGKSGQGRLDIVEIAQQKGRRGLGLKLEGLDLAASTWNESMERLNIPEKVVWLENNDENDLTELSGDVLESWIKRGPPKHMIDDEDKFCRKVVLQKVLECKSAFDQLGGADMRKARTRSNPFEKIKSNIFMNRAAVKMANMDAMFDYMFTNPVDEDGNSLVRDNDLIYFADVCAGPGGFSEYFLWRKKWQAKGFGFTLRGDNDFKLSDFIAGTPETFDAYYGPNDDGDVFNPVNIESFTDYVMKQTEVGVHVMMADGGFSVENQENIQEILSKRLYLCQILMALNVVRTGGHFVVKLFDLFTPFSVGLIYLVYKCFKKICICKPNTSRPANSERYLVCKWKKPGTDTIQRHLFQVNQFFDSKKDNIDILELVPHDVLVGNETFFQYICDSNDEIGENQIVGLLKIAAFSTDQSLNEGKQDEIKKKCLELWKLQDALRRTPPKTPLDQYASDLLKEWDSQKEFLKAAGCKLQTSNIEKSFPSTHGWYFVPLDNNNDWNRYLRTFFLGRGGKDVYYYNKNGSWDLLKDMQLELAPSTLVYGEIVTELQGQGNSQVTIYAFHIIDGISLGGVNIRKYSLPERLKMCEKYAKALDKPYKVINKADKPCVSSMPIRCKKLFPFPEFDRFFDRLETYVLKGNRKSRLGYHLRNTIDPDRFYVPRGLMFLNEIRDDYMKLFSKSSNKFYYFNKLTGTSTFPEQMKCIEETKASFKNSFVQRVMWDWLDERQVSENDRVPGDRDMACRVDIKNFLIGKVSK</sequence>
<keyword evidence="1" id="KW-0539">Nucleus</keyword>
<keyword evidence="1" id="KW-0507">mRNA processing</keyword>
<dbReference type="InterPro" id="IPR029063">
    <property type="entry name" value="SAM-dependent_MTases_sf"/>
</dbReference>
<dbReference type="Proteomes" id="UP000069940">
    <property type="component" value="Unassembled WGS sequence"/>
</dbReference>
<dbReference type="InterPro" id="IPR050851">
    <property type="entry name" value="mRNA_Cap_2O-Ribose_MeTrfase"/>
</dbReference>
<keyword evidence="1" id="KW-0808">Transferase</keyword>
<dbReference type="EC" id="2.1.1.57" evidence="1"/>
<dbReference type="SMART" id="SM00443">
    <property type="entry name" value="G_patch"/>
    <property type="match status" value="1"/>
</dbReference>
<dbReference type="InterPro" id="IPR000467">
    <property type="entry name" value="G_patch_dom"/>
</dbReference>
<dbReference type="PROSITE" id="PS50174">
    <property type="entry name" value="G_PATCH"/>
    <property type="match status" value="1"/>
</dbReference>
<feature type="compositionally biased region" description="Acidic residues" evidence="2">
    <location>
        <begin position="34"/>
        <end position="43"/>
    </location>
</feature>
<feature type="domain" description="RrmJ-type SAM-dependent 2'-O-MTase" evidence="4">
    <location>
        <begin position="240"/>
        <end position="453"/>
    </location>
</feature>
<accession>A0ABM1Y320</accession>
<dbReference type="Gene3D" id="3.40.50.12760">
    <property type="match status" value="1"/>
</dbReference>
<dbReference type="RefSeq" id="XP_062699511.1">
    <property type="nucleotide sequence ID" value="XM_062843527.1"/>
</dbReference>
<dbReference type="PROSITE" id="PS51613">
    <property type="entry name" value="SAM_MT_RRMJ"/>
    <property type="match status" value="1"/>
</dbReference>
<evidence type="ECO:0000259" key="4">
    <source>
        <dbReference type="PROSITE" id="PS51613"/>
    </source>
</evidence>
<dbReference type="InterPro" id="IPR025816">
    <property type="entry name" value="RrmJ-type_MeTrfase"/>
</dbReference>
<comment type="function">
    <text evidence="1">S-adenosyl-L-methionine-dependent methyltransferase that mediates RNA cap1 2'-O-ribose methylation to the 5'-cap structure of RNAs. Methylates the ribose of the first nucleotide of a m(7)GpppG-capped mRNA to produce m(7)GpppNmp (cap1).</text>
</comment>
<protein>
    <recommendedName>
        <fullName evidence="1">Cap-specific mRNA (nucleoside-2'-O-)-methyltransferase 1</fullName>
        <ecNumber evidence="1">2.1.1.57</ecNumber>
    </recommendedName>
    <alternativeName>
        <fullName evidence="1">Cap1 2'O-ribose methyltransferase 1</fullName>
    </alternativeName>
</protein>
<dbReference type="GeneID" id="109405510"/>
<feature type="compositionally biased region" description="Low complexity" evidence="2">
    <location>
        <begin position="1"/>
        <end position="11"/>
    </location>
</feature>
<keyword evidence="1" id="KW-0506">mRNA capping</keyword>
<dbReference type="Gene3D" id="3.30.470.30">
    <property type="entry name" value="DNA ligase/mRNA capping enzyme"/>
    <property type="match status" value="1"/>
</dbReference>
<dbReference type="InterPro" id="IPR002877">
    <property type="entry name" value="RNA_MeTrfase_FtsJ_dom"/>
</dbReference>
<evidence type="ECO:0000256" key="1">
    <source>
        <dbReference type="RuleBase" id="RU368012"/>
    </source>
</evidence>
<dbReference type="SUPFAM" id="SSF53335">
    <property type="entry name" value="S-adenosyl-L-methionine-dependent methyltransferases"/>
    <property type="match status" value="1"/>
</dbReference>
<keyword evidence="1" id="KW-0949">S-adenosyl-L-methionine</keyword>